<reference evidence="2" key="1">
    <citation type="submission" date="2023-10" db="EMBL/GenBank/DDBJ databases">
        <authorList>
            <person name="Chen Y."/>
            <person name="Shah S."/>
            <person name="Dougan E. K."/>
            <person name="Thang M."/>
            <person name="Chan C."/>
        </authorList>
    </citation>
    <scope>NUCLEOTIDE SEQUENCE [LARGE SCALE GENOMIC DNA]</scope>
</reference>
<name>A0ABN9RX78_9DINO</name>
<gene>
    <name evidence="2" type="ORF">PCOR1329_LOCUS24519</name>
</gene>
<dbReference type="EMBL" id="CAUYUJ010008446">
    <property type="protein sequence ID" value="CAK0823982.1"/>
    <property type="molecule type" value="Genomic_DNA"/>
</dbReference>
<proteinExistence type="predicted"/>
<feature type="compositionally biased region" description="Low complexity" evidence="1">
    <location>
        <begin position="133"/>
        <end position="148"/>
    </location>
</feature>
<sequence>MMPSLCRQVLSPTVDAERARRAGPVALAIALYALSEALLAGSIQMPEANYNWQTNILMVAVMAAAFRLGSASARAARAPKAGGAAKGPPPARRAAPERGRAAEPAPPGEARHRCRQEGPGAASGHAPRGSAGAGCPAPREGAAAEGPPEASEVAAALGLFEQILEGRPGYDCGALGMYTRRRLFKLMVENLDDARLRADGLRLLEAFQAHGIIPTNLAQNRVICAWRSKLPEHVMEYPGACGKSCHPVTAALRAATLLRTIRKGFTFDRARPLAPAG</sequence>
<evidence type="ECO:0000313" key="2">
    <source>
        <dbReference type="EMBL" id="CAK0823982.1"/>
    </source>
</evidence>
<accession>A0ABN9RX78</accession>
<evidence type="ECO:0000256" key="1">
    <source>
        <dbReference type="SAM" id="MobiDB-lite"/>
    </source>
</evidence>
<protein>
    <submittedName>
        <fullName evidence="2">Uncharacterized protein</fullName>
    </submittedName>
</protein>
<comment type="caution">
    <text evidence="2">The sequence shown here is derived from an EMBL/GenBank/DDBJ whole genome shotgun (WGS) entry which is preliminary data.</text>
</comment>
<feature type="region of interest" description="Disordered" evidence="1">
    <location>
        <begin position="77"/>
        <end position="148"/>
    </location>
</feature>
<dbReference type="Proteomes" id="UP001189429">
    <property type="component" value="Unassembled WGS sequence"/>
</dbReference>
<keyword evidence="3" id="KW-1185">Reference proteome</keyword>
<organism evidence="2 3">
    <name type="scientific">Prorocentrum cordatum</name>
    <dbReference type="NCBI Taxonomy" id="2364126"/>
    <lineage>
        <taxon>Eukaryota</taxon>
        <taxon>Sar</taxon>
        <taxon>Alveolata</taxon>
        <taxon>Dinophyceae</taxon>
        <taxon>Prorocentrales</taxon>
        <taxon>Prorocentraceae</taxon>
        <taxon>Prorocentrum</taxon>
    </lineage>
</organism>
<evidence type="ECO:0000313" key="3">
    <source>
        <dbReference type="Proteomes" id="UP001189429"/>
    </source>
</evidence>